<dbReference type="EMBL" id="PRLE01000002">
    <property type="protein sequence ID" value="RAW60181.1"/>
    <property type="molecule type" value="Genomic_DNA"/>
</dbReference>
<protein>
    <recommendedName>
        <fullName evidence="7">Spore cortex biosynthesis protein YabQ</fullName>
    </recommendedName>
</protein>
<evidence type="ECO:0000313" key="5">
    <source>
        <dbReference type="Proteomes" id="UP000250583"/>
    </source>
</evidence>
<dbReference type="AlphaFoldDB" id="A0A329UDA5"/>
<evidence type="ECO:0000313" key="6">
    <source>
        <dbReference type="Proteomes" id="UP000251634"/>
    </source>
</evidence>
<keyword evidence="2" id="KW-0812">Transmembrane</keyword>
<evidence type="ECO:0000313" key="4">
    <source>
        <dbReference type="EMBL" id="RAW60181.1"/>
    </source>
</evidence>
<proteinExistence type="predicted"/>
<reference evidence="5 6" key="1">
    <citation type="submission" date="2018-02" db="EMBL/GenBank/DDBJ databases">
        <title>Complete genome sequencing of Faecalibacterium prausnitzii strains isolated from the human gut.</title>
        <authorList>
            <person name="Fitzgerald B.C."/>
            <person name="Shkoporov A.N."/>
            <person name="Ross P.R."/>
            <person name="Hill C."/>
        </authorList>
    </citation>
    <scope>NUCLEOTIDE SEQUENCE [LARGE SCALE GENOMIC DNA]</scope>
    <source>
        <strain evidence="4 5">APC923/61-1</strain>
        <strain evidence="3 6">APC942/8-14-2</strain>
    </source>
</reference>
<dbReference type="Proteomes" id="UP000251634">
    <property type="component" value="Unassembled WGS sequence"/>
</dbReference>
<evidence type="ECO:0008006" key="7">
    <source>
        <dbReference type="Google" id="ProtNLM"/>
    </source>
</evidence>
<evidence type="ECO:0000256" key="1">
    <source>
        <dbReference type="SAM" id="MobiDB-lite"/>
    </source>
</evidence>
<name>A0A329UDA5_9FIRM</name>
<gene>
    <name evidence="4" type="ORF">C4N22_04545</name>
    <name evidence="3" type="ORF">C4N25_05000</name>
</gene>
<dbReference type="Proteomes" id="UP000250583">
    <property type="component" value="Unassembled WGS sequence"/>
</dbReference>
<accession>A0A329UDA5</accession>
<evidence type="ECO:0000256" key="2">
    <source>
        <dbReference type="SAM" id="Phobius"/>
    </source>
</evidence>
<evidence type="ECO:0000313" key="3">
    <source>
        <dbReference type="EMBL" id="RAW51351.1"/>
    </source>
</evidence>
<comment type="caution">
    <text evidence="4">The sequence shown here is derived from an EMBL/GenBank/DDBJ whole genome shotgun (WGS) entry which is preliminary data.</text>
</comment>
<organism evidence="4 5">
    <name type="scientific">Faecalibacterium prausnitzii</name>
    <dbReference type="NCBI Taxonomy" id="853"/>
    <lineage>
        <taxon>Bacteria</taxon>
        <taxon>Bacillati</taxon>
        <taxon>Bacillota</taxon>
        <taxon>Clostridia</taxon>
        <taxon>Eubacteriales</taxon>
        <taxon>Oscillospiraceae</taxon>
        <taxon>Faecalibacterium</taxon>
    </lineage>
</organism>
<keyword evidence="2" id="KW-0472">Membrane</keyword>
<sequence>MGPALSPGQVGQEAAACAVLGACLGAGRAFFPVRGRGALLPDVLLMGGLLLGTQSYAASLSAGGVPRWYMLAAAIAGIALAEHLLGVPLRAVGRVLRRPLDGLAKYAAAHAQARAARKKAAKERRNEKRLAKKPKKNLPSERRVLYNSNVSK</sequence>
<keyword evidence="2" id="KW-1133">Transmembrane helix</keyword>
<feature type="transmembrane region" description="Helical" evidence="2">
    <location>
        <begin position="68"/>
        <end position="89"/>
    </location>
</feature>
<dbReference type="EMBL" id="PRKZ01000002">
    <property type="protein sequence ID" value="RAW51351.1"/>
    <property type="molecule type" value="Genomic_DNA"/>
</dbReference>
<dbReference type="RefSeq" id="WP_022256187.1">
    <property type="nucleotide sequence ID" value="NZ_DAWEON010000029.1"/>
</dbReference>
<feature type="transmembrane region" description="Helical" evidence="2">
    <location>
        <begin position="43"/>
        <end position="62"/>
    </location>
</feature>
<feature type="region of interest" description="Disordered" evidence="1">
    <location>
        <begin position="115"/>
        <end position="152"/>
    </location>
</feature>
<feature type="transmembrane region" description="Helical" evidence="2">
    <location>
        <begin position="12"/>
        <end position="31"/>
    </location>
</feature>